<evidence type="ECO:0000313" key="4">
    <source>
        <dbReference type="Proteomes" id="UP000321058"/>
    </source>
</evidence>
<feature type="domain" description="Coenzyme Q-binding protein COQ10 START" evidence="2">
    <location>
        <begin position="12"/>
        <end position="141"/>
    </location>
</feature>
<organism evidence="3 4">
    <name type="scientific">Reyranella soli</name>
    <dbReference type="NCBI Taxonomy" id="1230389"/>
    <lineage>
        <taxon>Bacteria</taxon>
        <taxon>Pseudomonadati</taxon>
        <taxon>Pseudomonadota</taxon>
        <taxon>Alphaproteobacteria</taxon>
        <taxon>Hyphomicrobiales</taxon>
        <taxon>Reyranellaceae</taxon>
        <taxon>Reyranella</taxon>
    </lineage>
</organism>
<evidence type="ECO:0000259" key="2">
    <source>
        <dbReference type="Pfam" id="PF03364"/>
    </source>
</evidence>
<comment type="caution">
    <text evidence="3">The sequence shown here is derived from an EMBL/GenBank/DDBJ whole genome shotgun (WGS) entry which is preliminary data.</text>
</comment>
<dbReference type="Gene3D" id="3.30.530.20">
    <property type="match status" value="1"/>
</dbReference>
<dbReference type="Proteomes" id="UP000321058">
    <property type="component" value="Unassembled WGS sequence"/>
</dbReference>
<comment type="similarity">
    <text evidence="1">Belongs to the ribosome association toxin RatA family.</text>
</comment>
<dbReference type="GO" id="GO:0045333">
    <property type="term" value="P:cellular respiration"/>
    <property type="evidence" value="ECO:0007669"/>
    <property type="project" value="InterPro"/>
</dbReference>
<dbReference type="Pfam" id="PF03364">
    <property type="entry name" value="Polyketide_cyc"/>
    <property type="match status" value="1"/>
</dbReference>
<dbReference type="PANTHER" id="PTHR12901:SF10">
    <property type="entry name" value="COENZYME Q-BINDING PROTEIN COQ10, MITOCHONDRIAL"/>
    <property type="match status" value="1"/>
</dbReference>
<dbReference type="InterPro" id="IPR044996">
    <property type="entry name" value="COQ10-like"/>
</dbReference>
<dbReference type="GO" id="GO:0048039">
    <property type="term" value="F:ubiquinone binding"/>
    <property type="evidence" value="ECO:0007669"/>
    <property type="project" value="InterPro"/>
</dbReference>
<evidence type="ECO:0000313" key="3">
    <source>
        <dbReference type="EMBL" id="GEP53567.1"/>
    </source>
</evidence>
<dbReference type="SUPFAM" id="SSF55961">
    <property type="entry name" value="Bet v1-like"/>
    <property type="match status" value="1"/>
</dbReference>
<reference evidence="3 4" key="1">
    <citation type="submission" date="2019-07" db="EMBL/GenBank/DDBJ databases">
        <title>Whole genome shotgun sequence of Reyranella soli NBRC 108950.</title>
        <authorList>
            <person name="Hosoyama A."/>
            <person name="Uohara A."/>
            <person name="Ohji S."/>
            <person name="Ichikawa N."/>
        </authorList>
    </citation>
    <scope>NUCLEOTIDE SEQUENCE [LARGE SCALE GENOMIC DNA]</scope>
    <source>
        <strain evidence="3 4">NBRC 108950</strain>
    </source>
</reference>
<gene>
    <name evidence="3" type="ORF">RSO01_07330</name>
</gene>
<accession>A0A512N3K3</accession>
<dbReference type="EMBL" id="BKAJ01000012">
    <property type="protein sequence ID" value="GEP53567.1"/>
    <property type="molecule type" value="Genomic_DNA"/>
</dbReference>
<evidence type="ECO:0000256" key="1">
    <source>
        <dbReference type="ARBA" id="ARBA00008918"/>
    </source>
</evidence>
<sequence>MSVTRHTERRVVAYTPMQLFELVADVPRYPEFLPWCHAGRIRRREGANVQIAELAIGFGPFHEKFASRVVLAPDAPGGPRIDTTGIEGPFRRLVSRWIFHPHPDGCQIDFELEFDFRSMLLQQTVRLLFAEAVKRMVGAFEARAKALYGKPNVQRATPVSSTR</sequence>
<keyword evidence="4" id="KW-1185">Reference proteome</keyword>
<dbReference type="InterPro" id="IPR005031">
    <property type="entry name" value="COQ10_START"/>
</dbReference>
<dbReference type="AlphaFoldDB" id="A0A512N3K3"/>
<protein>
    <submittedName>
        <fullName evidence="3">Ubiquinone-binding protein</fullName>
    </submittedName>
</protein>
<proteinExistence type="inferred from homology"/>
<dbReference type="CDD" id="cd07813">
    <property type="entry name" value="COQ10p_like"/>
    <property type="match status" value="1"/>
</dbReference>
<keyword evidence="3" id="KW-0830">Ubiquinone</keyword>
<dbReference type="InterPro" id="IPR023393">
    <property type="entry name" value="START-like_dom_sf"/>
</dbReference>
<name>A0A512N3K3_9HYPH</name>
<dbReference type="PANTHER" id="PTHR12901">
    <property type="entry name" value="SPERM PROTEIN HOMOLOG"/>
    <property type="match status" value="1"/>
</dbReference>